<protein>
    <submittedName>
        <fullName evidence="2">Uncharacterized protein</fullName>
    </submittedName>
</protein>
<keyword evidence="1" id="KW-0472">Membrane</keyword>
<evidence type="ECO:0000313" key="2">
    <source>
        <dbReference type="EMBL" id="MFD2907627.1"/>
    </source>
</evidence>
<dbReference type="Proteomes" id="UP001597549">
    <property type="component" value="Unassembled WGS sequence"/>
</dbReference>
<keyword evidence="1" id="KW-1133">Transmembrane helix</keyword>
<dbReference type="EMBL" id="JBHUOL010000006">
    <property type="protein sequence ID" value="MFD2907627.1"/>
    <property type="molecule type" value="Genomic_DNA"/>
</dbReference>
<reference evidence="3" key="1">
    <citation type="journal article" date="2019" name="Int. J. Syst. Evol. Microbiol.">
        <title>The Global Catalogue of Microorganisms (GCM) 10K type strain sequencing project: providing services to taxonomists for standard genome sequencing and annotation.</title>
        <authorList>
            <consortium name="The Broad Institute Genomics Platform"/>
            <consortium name="The Broad Institute Genome Sequencing Center for Infectious Disease"/>
            <person name="Wu L."/>
            <person name="Ma J."/>
        </authorList>
    </citation>
    <scope>NUCLEOTIDE SEQUENCE [LARGE SCALE GENOMIC DNA]</scope>
    <source>
        <strain evidence="3">KCTC 52644</strain>
    </source>
</reference>
<organism evidence="2 3">
    <name type="scientific">Flavobacterium ardleyense</name>
    <dbReference type="NCBI Taxonomy" id="2038737"/>
    <lineage>
        <taxon>Bacteria</taxon>
        <taxon>Pseudomonadati</taxon>
        <taxon>Bacteroidota</taxon>
        <taxon>Flavobacteriia</taxon>
        <taxon>Flavobacteriales</taxon>
        <taxon>Flavobacteriaceae</taxon>
        <taxon>Flavobacterium</taxon>
    </lineage>
</organism>
<gene>
    <name evidence="2" type="ORF">ACFSX9_02655</name>
</gene>
<feature type="transmembrane region" description="Helical" evidence="1">
    <location>
        <begin position="7"/>
        <end position="28"/>
    </location>
</feature>
<evidence type="ECO:0000256" key="1">
    <source>
        <dbReference type="SAM" id="Phobius"/>
    </source>
</evidence>
<dbReference type="RefSeq" id="WP_379804047.1">
    <property type="nucleotide sequence ID" value="NZ_JBHUOL010000006.1"/>
</dbReference>
<comment type="caution">
    <text evidence="2">The sequence shown here is derived from an EMBL/GenBank/DDBJ whole genome shotgun (WGS) entry which is preliminary data.</text>
</comment>
<keyword evidence="3" id="KW-1185">Reference proteome</keyword>
<evidence type="ECO:0000313" key="3">
    <source>
        <dbReference type="Proteomes" id="UP001597549"/>
    </source>
</evidence>
<sequence>MIKKKKYFIGIGLAILIIFGIYKINIFLDRIENSDPEYNTIYAQNFNEELFQNRLIGKSKNEIIEIIGNPLSKTKLKYFDAILYTNFKDSVYLKENSISVRLKGYSENVKYTFISFDSIGNVQNVMIRGYTENEEELKKSTKSEIFEKFGKPQKQMLCNCKCMVYSYSEIKEGGYSGKHPIINIRNLVFDKKNKLIKVIKKVGSTYSKYDEICSNE</sequence>
<keyword evidence="1" id="KW-0812">Transmembrane</keyword>
<name>A0ABW5Z4E6_9FLAO</name>
<proteinExistence type="predicted"/>
<accession>A0ABW5Z4E6</accession>